<evidence type="ECO:0000256" key="1">
    <source>
        <dbReference type="ARBA" id="ARBA00022801"/>
    </source>
</evidence>
<dbReference type="InterPro" id="IPR013658">
    <property type="entry name" value="SGL"/>
</dbReference>
<proteinExistence type="predicted"/>
<comment type="caution">
    <text evidence="3">The sequence shown here is derived from an EMBL/GenBank/DDBJ whole genome shotgun (WGS) entry which is preliminary data.</text>
</comment>
<feature type="domain" description="SMP-30/Gluconolactonase/LRE-like region" evidence="2">
    <location>
        <begin position="44"/>
        <end position="300"/>
    </location>
</feature>
<dbReference type="Gene3D" id="2.120.10.30">
    <property type="entry name" value="TolB, C-terminal domain"/>
    <property type="match status" value="1"/>
</dbReference>
<dbReference type="RefSeq" id="WP_187785102.1">
    <property type="nucleotide sequence ID" value="NZ_JACTVA010000024.1"/>
</dbReference>
<keyword evidence="4" id="KW-1185">Reference proteome</keyword>
<name>A0ABR7RPE6_9PROT</name>
<dbReference type="PANTHER" id="PTHR47572:SF4">
    <property type="entry name" value="LACTONASE DRP35"/>
    <property type="match status" value="1"/>
</dbReference>
<evidence type="ECO:0000313" key="4">
    <source>
        <dbReference type="Proteomes" id="UP000626026"/>
    </source>
</evidence>
<protein>
    <submittedName>
        <fullName evidence="3">SMP-30/gluconolactonase/LRE family protein</fullName>
    </submittedName>
</protein>
<sequence>MQNDTPWQPTANYPETRFRAFEPGFQRFRIMNTGVEKLASGCQWAEGPVWFGDQRALLWSDIPNSRILRWDEETGTVSTFRKPSNYANGNTRDRQGRLVTCEHLTRRVTRTEYDGSITVLADSYQGKRLNSPNDVVVQSDGSIWFTDPDFGISGYFEGQKAEPELPHAVYRIDGQTGALTQVVDDIPGPNGLAFSPDESILYIVASRAEPREILAYDVAGSRIANRRVLIRCAAGETPDGFRVDVEGNLWCGWGMGSDETNGVRVFNKDGAALGHIDLPERCANVAFGGRFRNRLFMASCRSLYSVHVNTQGVLGG</sequence>
<dbReference type="Pfam" id="PF08450">
    <property type="entry name" value="SGL"/>
    <property type="match status" value="1"/>
</dbReference>
<dbReference type="PRINTS" id="PR01790">
    <property type="entry name" value="SMP30FAMILY"/>
</dbReference>
<dbReference type="InterPro" id="IPR005511">
    <property type="entry name" value="SMP-30"/>
</dbReference>
<dbReference type="PANTHER" id="PTHR47572">
    <property type="entry name" value="LIPOPROTEIN-RELATED"/>
    <property type="match status" value="1"/>
</dbReference>
<organism evidence="3 4">
    <name type="scientific">Teichococcus aerophilus</name>
    <dbReference type="NCBI Taxonomy" id="1224513"/>
    <lineage>
        <taxon>Bacteria</taxon>
        <taxon>Pseudomonadati</taxon>
        <taxon>Pseudomonadota</taxon>
        <taxon>Alphaproteobacteria</taxon>
        <taxon>Acetobacterales</taxon>
        <taxon>Roseomonadaceae</taxon>
        <taxon>Roseomonas</taxon>
    </lineage>
</organism>
<dbReference type="SUPFAM" id="SSF63829">
    <property type="entry name" value="Calcium-dependent phosphotriesterase"/>
    <property type="match status" value="1"/>
</dbReference>
<dbReference type="InterPro" id="IPR011042">
    <property type="entry name" value="6-blade_b-propeller_TolB-like"/>
</dbReference>
<evidence type="ECO:0000259" key="2">
    <source>
        <dbReference type="Pfam" id="PF08450"/>
    </source>
</evidence>
<accession>A0ABR7RPE6</accession>
<evidence type="ECO:0000313" key="3">
    <source>
        <dbReference type="EMBL" id="MBC9207937.1"/>
    </source>
</evidence>
<gene>
    <name evidence="3" type="ORF">IBL26_13915</name>
</gene>
<dbReference type="EMBL" id="JACTVA010000024">
    <property type="protein sequence ID" value="MBC9207937.1"/>
    <property type="molecule type" value="Genomic_DNA"/>
</dbReference>
<dbReference type="Proteomes" id="UP000626026">
    <property type="component" value="Unassembled WGS sequence"/>
</dbReference>
<dbReference type="InterPro" id="IPR051262">
    <property type="entry name" value="SMP-30/CGR1_Lactonase"/>
</dbReference>
<reference evidence="3 4" key="1">
    <citation type="journal article" date="2013" name="Int. J. Syst. Evol. Microbiol.">
        <title>Roseomonas aerophila sp. nov., isolated from air.</title>
        <authorList>
            <person name="Kim S.J."/>
            <person name="Weon H.Y."/>
            <person name="Ahn J.H."/>
            <person name="Hong S.B."/>
            <person name="Seok S.J."/>
            <person name="Whang K.S."/>
            <person name="Kwon S.W."/>
        </authorList>
    </citation>
    <scope>NUCLEOTIDE SEQUENCE [LARGE SCALE GENOMIC DNA]</scope>
    <source>
        <strain evidence="3 4">NBRC 108923</strain>
    </source>
</reference>
<keyword evidence="1" id="KW-0378">Hydrolase</keyword>